<evidence type="ECO:0000313" key="2">
    <source>
        <dbReference type="Proteomes" id="UP000430404"/>
    </source>
</evidence>
<gene>
    <name evidence="1" type="ORF">ACI8B_20036</name>
</gene>
<organism evidence="1 2">
    <name type="scientific">Acinetobacter proteolyticus</name>
    <dbReference type="NCBI Taxonomy" id="1776741"/>
    <lineage>
        <taxon>Bacteria</taxon>
        <taxon>Pseudomonadati</taxon>
        <taxon>Pseudomonadota</taxon>
        <taxon>Gammaproteobacteria</taxon>
        <taxon>Moraxellales</taxon>
        <taxon>Moraxellaceae</taxon>
        <taxon>Acinetobacter</taxon>
    </lineage>
</organism>
<dbReference type="Proteomes" id="UP000430404">
    <property type="component" value="Unassembled WGS sequence"/>
</dbReference>
<accession>A0A653K321</accession>
<name>A0A653K321_9GAMM</name>
<protein>
    <submittedName>
        <fullName evidence="1">Uncharacterized protein</fullName>
    </submittedName>
</protein>
<evidence type="ECO:0000313" key="1">
    <source>
        <dbReference type="EMBL" id="VXA54947.1"/>
    </source>
</evidence>
<dbReference type="AlphaFoldDB" id="A0A653K321"/>
<proteinExistence type="predicted"/>
<sequence>MNQNSKKQRRSIAEIGFLGVKILLEHKRGAGHQRYGLKFDENLARLC</sequence>
<reference evidence="1 2" key="1">
    <citation type="submission" date="2019-10" db="EMBL/GenBank/DDBJ databases">
        <authorList>
            <person name="Karimi E."/>
        </authorList>
    </citation>
    <scope>NUCLEOTIDE SEQUENCE [LARGE SCALE GENOMIC DNA]</scope>
    <source>
        <strain evidence="1">Acinetobacter sp. 8BE</strain>
    </source>
</reference>
<dbReference type="EMBL" id="CABWKZ010000012">
    <property type="protein sequence ID" value="VXA54947.1"/>
    <property type="molecule type" value="Genomic_DNA"/>
</dbReference>